<dbReference type="GO" id="GO:0006493">
    <property type="term" value="P:protein O-linked glycosylation"/>
    <property type="evidence" value="ECO:0007669"/>
    <property type="project" value="TreeGrafter"/>
</dbReference>
<dbReference type="Pfam" id="PF01762">
    <property type="entry name" value="Galactosyl_T"/>
    <property type="match status" value="1"/>
</dbReference>
<evidence type="ECO:0000313" key="12">
    <source>
        <dbReference type="Proteomes" id="UP000694844"/>
    </source>
</evidence>
<comment type="subcellular location">
    <subcellularLocation>
        <location evidence="1 11">Golgi apparatus membrane</location>
        <topology evidence="1 11">Single-pass type II membrane protein</topology>
    </subcellularLocation>
</comment>
<evidence type="ECO:0000256" key="10">
    <source>
        <dbReference type="ARBA" id="ARBA00023180"/>
    </source>
</evidence>
<feature type="transmembrane region" description="Helical" evidence="11">
    <location>
        <begin position="24"/>
        <end position="45"/>
    </location>
</feature>
<keyword evidence="3 11" id="KW-0328">Glycosyltransferase</keyword>
<evidence type="ECO:0000256" key="7">
    <source>
        <dbReference type="ARBA" id="ARBA00022989"/>
    </source>
</evidence>
<dbReference type="RefSeq" id="XP_022338273.1">
    <property type="nucleotide sequence ID" value="XM_022482565.1"/>
</dbReference>
<reference evidence="13" key="1">
    <citation type="submission" date="2025-08" db="UniProtKB">
        <authorList>
            <consortium name="RefSeq"/>
        </authorList>
    </citation>
    <scope>IDENTIFICATION</scope>
    <source>
        <tissue evidence="13">Whole sample</tissue>
    </source>
</reference>
<dbReference type="EC" id="2.4.1.-" evidence="11"/>
<dbReference type="PANTHER" id="PTHR11214:SF314">
    <property type="entry name" value="HEXOSYLTRANSFERASE"/>
    <property type="match status" value="1"/>
</dbReference>
<dbReference type="OrthoDB" id="115198at2759"/>
<gene>
    <name evidence="13" type="primary">LOC111133859</name>
</gene>
<keyword evidence="5 11" id="KW-0812">Transmembrane</keyword>
<dbReference type="Gene3D" id="3.90.550.50">
    <property type="match status" value="1"/>
</dbReference>
<dbReference type="PANTHER" id="PTHR11214">
    <property type="entry name" value="BETA-1,3-N-ACETYLGLUCOSAMINYLTRANSFERASE"/>
    <property type="match status" value="1"/>
</dbReference>
<dbReference type="GO" id="GO:0016758">
    <property type="term" value="F:hexosyltransferase activity"/>
    <property type="evidence" value="ECO:0007669"/>
    <property type="project" value="InterPro"/>
</dbReference>
<keyword evidence="9 11" id="KW-0472">Membrane</keyword>
<keyword evidence="6 11" id="KW-0735">Signal-anchor</keyword>
<evidence type="ECO:0000256" key="5">
    <source>
        <dbReference type="ARBA" id="ARBA00022692"/>
    </source>
</evidence>
<dbReference type="GO" id="GO:0000139">
    <property type="term" value="C:Golgi membrane"/>
    <property type="evidence" value="ECO:0007669"/>
    <property type="project" value="UniProtKB-SubCell"/>
</dbReference>
<evidence type="ECO:0000256" key="8">
    <source>
        <dbReference type="ARBA" id="ARBA00023034"/>
    </source>
</evidence>
<evidence type="ECO:0000256" key="3">
    <source>
        <dbReference type="ARBA" id="ARBA00022676"/>
    </source>
</evidence>
<keyword evidence="4" id="KW-0808">Transferase</keyword>
<evidence type="ECO:0000256" key="4">
    <source>
        <dbReference type="ARBA" id="ARBA00022679"/>
    </source>
</evidence>
<proteinExistence type="inferred from homology"/>
<dbReference type="GeneID" id="111133859"/>
<organism evidence="12 13">
    <name type="scientific">Crassostrea virginica</name>
    <name type="common">Eastern oyster</name>
    <dbReference type="NCBI Taxonomy" id="6565"/>
    <lineage>
        <taxon>Eukaryota</taxon>
        <taxon>Metazoa</taxon>
        <taxon>Spiralia</taxon>
        <taxon>Lophotrochozoa</taxon>
        <taxon>Mollusca</taxon>
        <taxon>Bivalvia</taxon>
        <taxon>Autobranchia</taxon>
        <taxon>Pteriomorphia</taxon>
        <taxon>Ostreida</taxon>
        <taxon>Ostreoidea</taxon>
        <taxon>Ostreidae</taxon>
        <taxon>Crassostrea</taxon>
    </lineage>
</organism>
<dbReference type="InterPro" id="IPR002659">
    <property type="entry name" value="Glyco_trans_31"/>
</dbReference>
<keyword evidence="12" id="KW-1185">Reference proteome</keyword>
<keyword evidence="8 11" id="KW-0333">Golgi apparatus</keyword>
<evidence type="ECO:0000256" key="1">
    <source>
        <dbReference type="ARBA" id="ARBA00004323"/>
    </source>
</evidence>
<evidence type="ECO:0000256" key="6">
    <source>
        <dbReference type="ARBA" id="ARBA00022968"/>
    </source>
</evidence>
<evidence type="ECO:0000256" key="11">
    <source>
        <dbReference type="RuleBase" id="RU363063"/>
    </source>
</evidence>
<dbReference type="AlphaFoldDB" id="A0A8B8EFK3"/>
<name>A0A8B8EFK3_CRAVI</name>
<protein>
    <recommendedName>
        <fullName evidence="11">Hexosyltransferase</fullName>
        <ecNumber evidence="11">2.4.1.-</ecNumber>
    </recommendedName>
</protein>
<keyword evidence="7 11" id="KW-1133">Transmembrane helix</keyword>
<evidence type="ECO:0000313" key="13">
    <source>
        <dbReference type="RefSeq" id="XP_022338273.1"/>
    </source>
</evidence>
<dbReference type="Proteomes" id="UP000694844">
    <property type="component" value="Chromosome 5"/>
</dbReference>
<dbReference type="KEGG" id="cvn:111133859"/>
<dbReference type="FunFam" id="3.90.550.50:FF:000001">
    <property type="entry name" value="Hexosyltransferase"/>
    <property type="match status" value="1"/>
</dbReference>
<evidence type="ECO:0000256" key="9">
    <source>
        <dbReference type="ARBA" id="ARBA00023136"/>
    </source>
</evidence>
<keyword evidence="10" id="KW-0325">Glycoprotein</keyword>
<sequence length="345" mass="39886">MTNVAMAIILPFLKRGGRRFKTTFILIIVISTSFIVLLNLCYALNAEINYISTDINDQKNKEYLDPSRLSTCNNNGSNTFLLLSVLSSTGNIKQRLAIRNSWGSVVRDDDSLHLAFFIGRPENANMRRAIEEEKQLFNDIIELNVEDKYENLAKKSIGMLEWANSRCNHARYMLKVDDDIFLNINLLIAELKVKNYRNSIIGCKVKNTSPFRFPFSKWYISRAQYSADKFPDYISGPAYVLSGDIIFKLYSATKVLPYIYLEDVYLNGICREYIIAEVVGHPGFSCGFRDEGPCGSFFRYKITGHHYFPNEIERMWDELNDRWFTCPFKHSYVVSKFVDTLLFVV</sequence>
<accession>A0A8B8EFK3</accession>
<comment type="similarity">
    <text evidence="2 11">Belongs to the glycosyltransferase 31 family.</text>
</comment>
<evidence type="ECO:0000256" key="2">
    <source>
        <dbReference type="ARBA" id="ARBA00008661"/>
    </source>
</evidence>